<gene>
    <name evidence="11" type="ORF">Sango_3029300</name>
</gene>
<evidence type="ECO:0000256" key="4">
    <source>
        <dbReference type="ARBA" id="ARBA00022490"/>
    </source>
</evidence>
<dbReference type="EMBL" id="JACGWL010001024">
    <property type="protein sequence ID" value="KAK4380798.1"/>
    <property type="molecule type" value="Genomic_DNA"/>
</dbReference>
<dbReference type="GO" id="GO:0006508">
    <property type="term" value="P:proteolysis"/>
    <property type="evidence" value="ECO:0007669"/>
    <property type="project" value="UniProtKB-KW"/>
</dbReference>
<dbReference type="GO" id="GO:0004222">
    <property type="term" value="F:metalloendopeptidase activity"/>
    <property type="evidence" value="ECO:0007669"/>
    <property type="project" value="InterPro"/>
</dbReference>
<comment type="cofactor">
    <cofactor evidence="1">
        <name>Zn(2+)</name>
        <dbReference type="ChEBI" id="CHEBI:29105"/>
    </cofactor>
</comment>
<keyword evidence="9" id="KW-0482">Metalloprotease</keyword>
<evidence type="ECO:0000256" key="10">
    <source>
        <dbReference type="SAM" id="Phobius"/>
    </source>
</evidence>
<evidence type="ECO:0000256" key="3">
    <source>
        <dbReference type="ARBA" id="ARBA00006040"/>
    </source>
</evidence>
<evidence type="ECO:0000256" key="1">
    <source>
        <dbReference type="ARBA" id="ARBA00001947"/>
    </source>
</evidence>
<dbReference type="GO" id="GO:0046872">
    <property type="term" value="F:metal ion binding"/>
    <property type="evidence" value="ECO:0007669"/>
    <property type="project" value="UniProtKB-KW"/>
</dbReference>
<evidence type="ECO:0000256" key="9">
    <source>
        <dbReference type="ARBA" id="ARBA00023049"/>
    </source>
</evidence>
<keyword evidence="4" id="KW-0963">Cytoplasm</keyword>
<keyword evidence="7" id="KW-0378">Hydrolase</keyword>
<dbReference type="SUPFAM" id="SSF55486">
    <property type="entry name" value="Metalloproteases ('zincins'), catalytic domain"/>
    <property type="match status" value="1"/>
</dbReference>
<dbReference type="PANTHER" id="PTHR11804">
    <property type="entry name" value="PROTEASE M3 THIMET OLIGOPEPTIDASE-RELATED"/>
    <property type="match status" value="1"/>
</dbReference>
<evidence type="ECO:0000256" key="5">
    <source>
        <dbReference type="ARBA" id="ARBA00022670"/>
    </source>
</evidence>
<dbReference type="PANTHER" id="PTHR11804:SF82">
    <property type="entry name" value="THIMET OLIGOPEPTIDASE-RELATED"/>
    <property type="match status" value="1"/>
</dbReference>
<dbReference type="Gene3D" id="1.20.1050.40">
    <property type="entry name" value="Endopeptidase. Chain P, domain 1"/>
    <property type="match status" value="1"/>
</dbReference>
<keyword evidence="12" id="KW-1185">Reference proteome</keyword>
<evidence type="ECO:0000256" key="6">
    <source>
        <dbReference type="ARBA" id="ARBA00022723"/>
    </source>
</evidence>
<dbReference type="InterPro" id="IPR045090">
    <property type="entry name" value="Pept_M3A_M3B"/>
</dbReference>
<dbReference type="GO" id="GO:0005737">
    <property type="term" value="C:cytoplasm"/>
    <property type="evidence" value="ECO:0007669"/>
    <property type="project" value="UniProtKB-SubCell"/>
</dbReference>
<evidence type="ECO:0000256" key="7">
    <source>
        <dbReference type="ARBA" id="ARBA00022801"/>
    </source>
</evidence>
<reference evidence="11" key="2">
    <citation type="journal article" date="2024" name="Plant">
        <title>Genomic evolution and insights into agronomic trait innovations of Sesamum species.</title>
        <authorList>
            <person name="Miao H."/>
            <person name="Wang L."/>
            <person name="Qu L."/>
            <person name="Liu H."/>
            <person name="Sun Y."/>
            <person name="Le M."/>
            <person name="Wang Q."/>
            <person name="Wei S."/>
            <person name="Zheng Y."/>
            <person name="Lin W."/>
            <person name="Duan Y."/>
            <person name="Cao H."/>
            <person name="Xiong S."/>
            <person name="Wang X."/>
            <person name="Wei L."/>
            <person name="Li C."/>
            <person name="Ma Q."/>
            <person name="Ju M."/>
            <person name="Zhao R."/>
            <person name="Li G."/>
            <person name="Mu C."/>
            <person name="Tian Q."/>
            <person name="Mei H."/>
            <person name="Zhang T."/>
            <person name="Gao T."/>
            <person name="Zhang H."/>
        </authorList>
    </citation>
    <scope>NUCLEOTIDE SEQUENCE</scope>
    <source>
        <strain evidence="11">K16</strain>
    </source>
</reference>
<comment type="subcellular location">
    <subcellularLocation>
        <location evidence="2">Cytoplasm</location>
    </subcellularLocation>
</comment>
<comment type="similarity">
    <text evidence="3">Belongs to the peptidase M3 family.</text>
</comment>
<keyword evidence="10" id="KW-0812">Transmembrane</keyword>
<evidence type="ECO:0000313" key="12">
    <source>
        <dbReference type="Proteomes" id="UP001289374"/>
    </source>
</evidence>
<keyword evidence="8" id="KW-0862">Zinc</keyword>
<keyword evidence="6" id="KW-0479">Metal-binding</keyword>
<evidence type="ECO:0000313" key="11">
    <source>
        <dbReference type="EMBL" id="KAK4380798.1"/>
    </source>
</evidence>
<proteinExistence type="inferred from homology"/>
<keyword evidence="10" id="KW-1133">Transmembrane helix</keyword>
<evidence type="ECO:0000256" key="2">
    <source>
        <dbReference type="ARBA" id="ARBA00004496"/>
    </source>
</evidence>
<organism evidence="11 12">
    <name type="scientific">Sesamum angolense</name>
    <dbReference type="NCBI Taxonomy" id="2727404"/>
    <lineage>
        <taxon>Eukaryota</taxon>
        <taxon>Viridiplantae</taxon>
        <taxon>Streptophyta</taxon>
        <taxon>Embryophyta</taxon>
        <taxon>Tracheophyta</taxon>
        <taxon>Spermatophyta</taxon>
        <taxon>Magnoliopsida</taxon>
        <taxon>eudicotyledons</taxon>
        <taxon>Gunneridae</taxon>
        <taxon>Pentapetalae</taxon>
        <taxon>asterids</taxon>
        <taxon>lamiids</taxon>
        <taxon>Lamiales</taxon>
        <taxon>Pedaliaceae</taxon>
        <taxon>Sesamum</taxon>
    </lineage>
</organism>
<evidence type="ECO:0000256" key="8">
    <source>
        <dbReference type="ARBA" id="ARBA00022833"/>
    </source>
</evidence>
<reference evidence="11" key="1">
    <citation type="submission" date="2020-06" db="EMBL/GenBank/DDBJ databases">
        <authorList>
            <person name="Li T."/>
            <person name="Hu X."/>
            <person name="Zhang T."/>
            <person name="Song X."/>
            <person name="Zhang H."/>
            <person name="Dai N."/>
            <person name="Sheng W."/>
            <person name="Hou X."/>
            <person name="Wei L."/>
        </authorList>
    </citation>
    <scope>NUCLEOTIDE SEQUENCE</scope>
    <source>
        <strain evidence="11">K16</strain>
        <tissue evidence="11">Leaf</tissue>
    </source>
</reference>
<sequence>MEVERKRRERRNLIVLTGAAAVLAVAVNFAFTALNAHIKNRKKKGVAMFFISRILPGDVHVVFNGVVPGSNVRINLSASEILVSGPHCCKSKEVHDTVASVPLDKVTYANTILPLVELEAQQFPLIQSCAFPKLVSASEDIHKASTEAERRIDAHVSGCSKREDVYRVIKAFTARGDWMSSEVKRFAQYLVQDFERNGLNLTSTKREELQRLMAQIDELSMRYIRNLNDDNAFLLFHDMELVGLPPEFLKSLEKTENGKFKVVLKPSSVTYSRAMIDQEVCSCGLWRRCEVNLLYWKN</sequence>
<protein>
    <submittedName>
        <fullName evidence="11">Thimet oligopeptidase</fullName>
    </submittedName>
</protein>
<accession>A0AAE1VS74</accession>
<feature type="transmembrane region" description="Helical" evidence="10">
    <location>
        <begin position="12"/>
        <end position="34"/>
    </location>
</feature>
<dbReference type="AlphaFoldDB" id="A0AAE1VS74"/>
<name>A0AAE1VS74_9LAMI</name>
<dbReference type="InterPro" id="IPR024077">
    <property type="entry name" value="Neurolysin/TOP_dom2"/>
</dbReference>
<dbReference type="FunFam" id="1.20.1050.40:FF:000001">
    <property type="entry name" value="Thimet oligopeptidase 1"/>
    <property type="match status" value="1"/>
</dbReference>
<dbReference type="InterPro" id="IPR024080">
    <property type="entry name" value="Neurolysin/TOP_N"/>
</dbReference>
<keyword evidence="5" id="KW-0645">Protease</keyword>
<comment type="caution">
    <text evidence="11">The sequence shown here is derived from an EMBL/GenBank/DDBJ whole genome shotgun (WGS) entry which is preliminary data.</text>
</comment>
<feature type="non-terminal residue" evidence="11">
    <location>
        <position position="1"/>
    </location>
</feature>
<dbReference type="GO" id="GO:0006518">
    <property type="term" value="P:peptide metabolic process"/>
    <property type="evidence" value="ECO:0007669"/>
    <property type="project" value="TreeGrafter"/>
</dbReference>
<dbReference type="Gene3D" id="1.10.1370.10">
    <property type="entry name" value="Neurolysin, domain 3"/>
    <property type="match status" value="1"/>
</dbReference>
<dbReference type="Proteomes" id="UP001289374">
    <property type="component" value="Unassembled WGS sequence"/>
</dbReference>
<keyword evidence="10" id="KW-0472">Membrane</keyword>